<dbReference type="InterPro" id="IPR025927">
    <property type="entry name" value="Znf_KANL2-like"/>
</dbReference>
<keyword evidence="6" id="KW-0832">Ubl conjugation</keyword>
<evidence type="ECO:0000256" key="14">
    <source>
        <dbReference type="SAM" id="MobiDB-lite"/>
    </source>
</evidence>
<keyword evidence="5" id="KW-0597">Phosphoprotein</keyword>
<evidence type="ECO:0000256" key="1">
    <source>
        <dbReference type="ARBA" id="ARBA00004123"/>
    </source>
</evidence>
<dbReference type="Proteomes" id="UP000887569">
    <property type="component" value="Unplaced"/>
</dbReference>
<keyword evidence="9" id="KW-0539">Nucleus</keyword>
<comment type="subcellular location">
    <subcellularLocation>
        <location evidence="2">Mitochondrion</location>
    </subcellularLocation>
    <subcellularLocation>
        <location evidence="1">Nucleus</location>
    </subcellularLocation>
</comment>
<evidence type="ECO:0000256" key="9">
    <source>
        <dbReference type="ARBA" id="ARBA00023242"/>
    </source>
</evidence>
<dbReference type="GO" id="GO:0005739">
    <property type="term" value="C:mitochondrion"/>
    <property type="evidence" value="ECO:0007669"/>
    <property type="project" value="UniProtKB-SubCell"/>
</dbReference>
<feature type="compositionally biased region" description="Polar residues" evidence="14">
    <location>
        <begin position="1108"/>
        <end position="1120"/>
    </location>
</feature>
<evidence type="ECO:0000256" key="2">
    <source>
        <dbReference type="ARBA" id="ARBA00004173"/>
    </source>
</evidence>
<feature type="compositionally biased region" description="Low complexity" evidence="14">
    <location>
        <begin position="482"/>
        <end position="500"/>
    </location>
</feature>
<evidence type="ECO:0000256" key="4">
    <source>
        <dbReference type="ARBA" id="ARBA00022499"/>
    </source>
</evidence>
<keyword evidence="7" id="KW-0156">Chromatin regulator</keyword>
<dbReference type="Pfam" id="PF13891">
    <property type="entry name" value="zf-C3HC3H_KANSL2"/>
    <property type="match status" value="2"/>
</dbReference>
<evidence type="ECO:0000256" key="3">
    <source>
        <dbReference type="ARBA" id="ARBA00015508"/>
    </source>
</evidence>
<evidence type="ECO:0000313" key="17">
    <source>
        <dbReference type="WBParaSite" id="PgR069_g037_t01"/>
    </source>
</evidence>
<protein>
    <recommendedName>
        <fullName evidence="3">KAT8 regulatory NSL complex subunit 2</fullName>
    </recommendedName>
    <alternativeName>
        <fullName evidence="11">NSL complex protein NSL2</fullName>
    </alternativeName>
    <alternativeName>
        <fullName evidence="10">Non-specific lethal 2 homolog</fullName>
    </alternativeName>
</protein>
<name>A0A915BYM6_PARUN</name>
<evidence type="ECO:0000259" key="15">
    <source>
        <dbReference type="Pfam" id="PF13891"/>
    </source>
</evidence>
<feature type="domain" description="KANL2-like probable zinc-finger" evidence="15">
    <location>
        <begin position="276"/>
        <end position="337"/>
    </location>
</feature>
<feature type="domain" description="KANL2-like probable zinc-finger" evidence="15">
    <location>
        <begin position="844"/>
        <end position="901"/>
    </location>
</feature>
<evidence type="ECO:0000256" key="8">
    <source>
        <dbReference type="ARBA" id="ARBA00023128"/>
    </source>
</evidence>
<dbReference type="GO" id="GO:0006325">
    <property type="term" value="P:chromatin organization"/>
    <property type="evidence" value="ECO:0007669"/>
    <property type="project" value="UniProtKB-KW"/>
</dbReference>
<evidence type="ECO:0000256" key="13">
    <source>
        <dbReference type="ARBA" id="ARBA00093543"/>
    </source>
</evidence>
<accession>A0A915BYM6</accession>
<evidence type="ECO:0000256" key="5">
    <source>
        <dbReference type="ARBA" id="ARBA00022553"/>
    </source>
</evidence>
<feature type="region of interest" description="Disordered" evidence="14">
    <location>
        <begin position="477"/>
        <end position="500"/>
    </location>
</feature>
<evidence type="ECO:0000256" key="10">
    <source>
        <dbReference type="ARBA" id="ARBA00032947"/>
    </source>
</evidence>
<evidence type="ECO:0000256" key="12">
    <source>
        <dbReference type="ARBA" id="ARBA00093359"/>
    </source>
</evidence>
<feature type="region of interest" description="Disordered" evidence="14">
    <location>
        <begin position="1"/>
        <end position="33"/>
    </location>
</feature>
<reference evidence="17" key="1">
    <citation type="submission" date="2022-11" db="UniProtKB">
        <authorList>
            <consortium name="WormBaseParasite"/>
        </authorList>
    </citation>
    <scope>IDENTIFICATION</scope>
</reference>
<feature type="compositionally biased region" description="Low complexity" evidence="14">
    <location>
        <begin position="17"/>
        <end position="29"/>
    </location>
</feature>
<dbReference type="WBParaSite" id="PgR069_g037_t01">
    <property type="protein sequence ID" value="PgR069_g037_t01"/>
    <property type="gene ID" value="PgR069_g037"/>
</dbReference>
<feature type="compositionally biased region" description="Polar residues" evidence="14">
    <location>
        <begin position="1084"/>
        <end position="1093"/>
    </location>
</feature>
<dbReference type="PANTHER" id="PTHR13453:SF1">
    <property type="entry name" value="KAT8 REGULATORY NSL COMPLEX SUBUNIT 2"/>
    <property type="match status" value="1"/>
</dbReference>
<feature type="region of interest" description="Disordered" evidence="14">
    <location>
        <begin position="157"/>
        <end position="277"/>
    </location>
</feature>
<keyword evidence="16" id="KW-1185">Reference proteome</keyword>
<evidence type="ECO:0000313" key="16">
    <source>
        <dbReference type="Proteomes" id="UP000887569"/>
    </source>
</evidence>
<dbReference type="GO" id="GO:0005634">
    <property type="term" value="C:nucleus"/>
    <property type="evidence" value="ECO:0007669"/>
    <property type="project" value="UniProtKB-SubCell"/>
</dbReference>
<dbReference type="AlphaFoldDB" id="A0A915BYM6"/>
<keyword evidence="8" id="KW-0496">Mitochondrion</keyword>
<keyword evidence="4" id="KW-1017">Isopeptide bond</keyword>
<dbReference type="GO" id="GO:0044545">
    <property type="term" value="C:NSL complex"/>
    <property type="evidence" value="ECO:0007669"/>
    <property type="project" value="TreeGrafter"/>
</dbReference>
<evidence type="ECO:0000256" key="7">
    <source>
        <dbReference type="ARBA" id="ARBA00022853"/>
    </source>
</evidence>
<feature type="compositionally biased region" description="Low complexity" evidence="14">
    <location>
        <begin position="1094"/>
        <end position="1107"/>
    </location>
</feature>
<sequence length="1139" mass="121755">MGDQMITDPLSQPNRFSNSFSVPSSSSGSDQDRGYTIVVPANVCFGGVSMQLDLKIDQKTLAAASDISKAVEEAVSTHFSSASGTTTVCTPSGGGGSVATTRRVVRVPSSQSQFSFSISEPTAINGTRMDCGCSNSSSQIMAAGESREQVNEVCSSTVDSSPLCDTASSPIQIDAPSTSASQSVSQIEFTHDDQRPSSSAVCDNEVHSSVEDCGEPSASTSSFTGGGIVQSQSPTTSSMEGASPSPQTTTAPLKRRRDKSTPPSHFCEQNDPGGKGQCRQRAILSYRYCIRHILLDPNAPYRQCQHKRKPKSKKDTNLFCTNAIRNDKDTVYCSTHMIMNGMMEPKRKKTSNGLMPSEVAPSVADPDPSSAIVAWGSAVDGVQPPSVPQTPLQPLPSIMHCGFEQSQRGIGEEADRWIVDSVGSVNSTMINSDTPSVETFPVKEAGMQPFEAVTNTAVYPAPPPPIVVQQATPTPLMQRNASCPPSVPTSSSMSSASFEEPYSIPSNTAQVMDDSPCSSSMLSPSPVKHLMSTAQQPHPMQQSCSTANLTKQHPQLAAKLLQTPSVSSGPYTMPTAPLSGPVPVGAPQLPSATTTIPAGLAPIPIGAGPVPVGTAAVASPIPVAASPVGQTTVVTRPEFVRNAGVTSPVPPQNTILPWSAPLLLQRPPSTGVPKLYSLDDLDDEEVVTRSPPQQKKKVIRLKQKRQRMKMVGAYRKIPAVDQMCKMLEDADFDRTDLFPLGLEPSDDESSESDCDVMQQWPTPMERRSDEGRSSGAIEVYLLKKQLRLDRHTLLRQAQLNAPVMLASKKYPTSAGAALADRASRCGAKPPSLLRRCTHVITNGCGETVRCMETCLPMSNHCPQHVLYNIHQKLFSYCSESCCGQPVLCVDSMFTSGLCRYHYELSRKDAEMGVAEHESELQPSRPGGIPPISFLQPPQPEPCASTSAMVPPPPYTPLQRDTQMCVYNADMTTGVTNMQRNPEPGHITDFNETEGVETDVSLASVAKELGFDGRELSDMLADLPADETDAEDILHDHFSQGMKEDEVVTTAEMDDLGHSWADVEQFLLSEGYPVDLTPPPFANVDSPNSGQTQMASGTAATHSAGTPACFTSPSPTTTSIAQPPRAQSIPTAESLLPHRS</sequence>
<evidence type="ECO:0000256" key="6">
    <source>
        <dbReference type="ARBA" id="ARBA00022843"/>
    </source>
</evidence>
<dbReference type="PANTHER" id="PTHR13453">
    <property type="entry name" value="KAT8 REGULATORY NSL COMPLEX SUBUNIT 2"/>
    <property type="match status" value="1"/>
</dbReference>
<proteinExistence type="predicted"/>
<organism evidence="16 17">
    <name type="scientific">Parascaris univalens</name>
    <name type="common">Nematode worm</name>
    <dbReference type="NCBI Taxonomy" id="6257"/>
    <lineage>
        <taxon>Eukaryota</taxon>
        <taxon>Metazoa</taxon>
        <taxon>Ecdysozoa</taxon>
        <taxon>Nematoda</taxon>
        <taxon>Chromadorea</taxon>
        <taxon>Rhabditida</taxon>
        <taxon>Spirurina</taxon>
        <taxon>Ascaridomorpha</taxon>
        <taxon>Ascaridoidea</taxon>
        <taxon>Ascarididae</taxon>
        <taxon>Parascaris</taxon>
    </lineage>
</organism>
<comment type="subunit">
    <text evidence="13">Component of the NSL complex at least composed of KAT8/MOF, KANSL1, KANSL2, KANSL3, MCRS1, PHF20, OGT1/OGT, WDR5 and HCFC1.</text>
</comment>
<feature type="compositionally biased region" description="Polar residues" evidence="14">
    <location>
        <begin position="217"/>
        <end position="251"/>
    </location>
</feature>
<feature type="region of interest" description="Disordered" evidence="14">
    <location>
        <begin position="1084"/>
        <end position="1139"/>
    </location>
</feature>
<feature type="region of interest" description="Disordered" evidence="14">
    <location>
        <begin position="346"/>
        <end position="366"/>
    </location>
</feature>
<feature type="compositionally biased region" description="Polar residues" evidence="14">
    <location>
        <begin position="166"/>
        <end position="188"/>
    </location>
</feature>
<comment type="function">
    <text evidence="12">Non-catalytic component of the NSL histone acetyltransferase complex, a multiprotein complex that mediates histone H4 acetylation at 'Lys-5'- and 'Lys-8' (H4K5ac and H4K8ac) at transcription start sites and promotes transcription initiation. Required for NSL complex stability and for transcription of intraciliary transport genes in both ciliated and non-ciliated cells by regulating histone H4 acetylation at 'Lys-5'- and 'Lys-12' (H4K5ac and H4K12ac). This is necessary for cilium assembly in ciliated cells and for organization of the microtubule cytoskeleton in non-ciliated cells. Required within the NSL complex to maintain nuclear architecture stability by promoting KAT8-mediated acetylation of lamin LMNA.</text>
</comment>
<dbReference type="InterPro" id="IPR026316">
    <property type="entry name" value="NSL2"/>
</dbReference>
<evidence type="ECO:0000256" key="11">
    <source>
        <dbReference type="ARBA" id="ARBA00033378"/>
    </source>
</evidence>